<evidence type="ECO:0000313" key="1">
    <source>
        <dbReference type="EMBL" id="KAK4033380.1"/>
    </source>
</evidence>
<evidence type="ECO:0000313" key="2">
    <source>
        <dbReference type="Proteomes" id="UP001303115"/>
    </source>
</evidence>
<dbReference type="PANTHER" id="PTHR42085">
    <property type="entry name" value="F-BOX DOMAIN-CONTAINING PROTEIN"/>
    <property type="match status" value="1"/>
</dbReference>
<proteinExistence type="predicted"/>
<name>A0AAN6P9P8_9PEZI</name>
<gene>
    <name evidence="1" type="ORF">C8A01DRAFT_50025</name>
</gene>
<dbReference type="Proteomes" id="UP001303115">
    <property type="component" value="Unassembled WGS sequence"/>
</dbReference>
<protein>
    <recommendedName>
        <fullName evidence="3">F-box domain-containing protein</fullName>
    </recommendedName>
</protein>
<accession>A0AAN6P9P8</accession>
<organism evidence="1 2">
    <name type="scientific">Parachaetomium inaequale</name>
    <dbReference type="NCBI Taxonomy" id="2588326"/>
    <lineage>
        <taxon>Eukaryota</taxon>
        <taxon>Fungi</taxon>
        <taxon>Dikarya</taxon>
        <taxon>Ascomycota</taxon>
        <taxon>Pezizomycotina</taxon>
        <taxon>Sordariomycetes</taxon>
        <taxon>Sordariomycetidae</taxon>
        <taxon>Sordariales</taxon>
        <taxon>Chaetomiaceae</taxon>
        <taxon>Parachaetomium</taxon>
    </lineage>
</organism>
<dbReference type="PANTHER" id="PTHR42085:SF1">
    <property type="entry name" value="F-BOX DOMAIN-CONTAINING PROTEIN"/>
    <property type="match status" value="1"/>
</dbReference>
<sequence length="628" mass="71415">MARPPDAPLASRSQSPPLLRLTPGIRQRIYRYLGLASWGGRPHSFNLRGGQASYYTRDPPDPRCFHGLLLSCRAIYTEAAALLYSTNRFVLYFSQPPVDRGNPASPLLHHALRTLTPSSLRSLYNLKIVLNEAACHQLTTDDYTDTCCLQGREDQDWLGLHWCKQKHRGAHQLPLLSPASADTCSDEGNTPRAAQTMLNEWHSAAARLFSHVAPGRLALSLVCDIDPHHPQALVFAKSFVAPIQLLPPSYLRECHIRLAKTPDGRFQQLAQDAVSQACGIPTPSLEPPASATTTLLTLPRELRVRILEYTDLVTPQRQMIWSRQDRAYVVCHCRSEDYHPPEERHSDQFSECWLDKTFDGGSQSNGCFCRRRHAAFSLTCKCWTPPGPALFLVCRTLSEDARFVFFSNNRFIVHDYKLLPPWVLPLLELHEGDHDEDGPPVPAYPYPNERFAVSESLREVVPTPALAHLRFLELVFPPYRAPSWPETQHPAMQDWRATVDWLRDKTNSPGLTLRLTVADVPSDAPGPYRRTITVEEGETVMAAFMDLMHPLKRLAADRGLARFYAHFPYPWKCTEESRSRASNDRYWVWREKIALKERAERYVMGGRYDSLYADGKEEPKPSDWEVMA</sequence>
<dbReference type="InterPro" id="IPR038883">
    <property type="entry name" value="AN11006-like"/>
</dbReference>
<comment type="caution">
    <text evidence="1">The sequence shown here is derived from an EMBL/GenBank/DDBJ whole genome shotgun (WGS) entry which is preliminary data.</text>
</comment>
<dbReference type="AlphaFoldDB" id="A0AAN6P9P8"/>
<reference evidence="2" key="1">
    <citation type="journal article" date="2023" name="Mol. Phylogenet. Evol.">
        <title>Genome-scale phylogeny and comparative genomics of the fungal order Sordariales.</title>
        <authorList>
            <person name="Hensen N."/>
            <person name="Bonometti L."/>
            <person name="Westerberg I."/>
            <person name="Brannstrom I.O."/>
            <person name="Guillou S."/>
            <person name="Cros-Aarteil S."/>
            <person name="Calhoun S."/>
            <person name="Haridas S."/>
            <person name="Kuo A."/>
            <person name="Mondo S."/>
            <person name="Pangilinan J."/>
            <person name="Riley R."/>
            <person name="LaButti K."/>
            <person name="Andreopoulos B."/>
            <person name="Lipzen A."/>
            <person name="Chen C."/>
            <person name="Yan M."/>
            <person name="Daum C."/>
            <person name="Ng V."/>
            <person name="Clum A."/>
            <person name="Steindorff A."/>
            <person name="Ohm R.A."/>
            <person name="Martin F."/>
            <person name="Silar P."/>
            <person name="Natvig D.O."/>
            <person name="Lalanne C."/>
            <person name="Gautier V."/>
            <person name="Ament-Velasquez S.L."/>
            <person name="Kruys A."/>
            <person name="Hutchinson M.I."/>
            <person name="Powell A.J."/>
            <person name="Barry K."/>
            <person name="Miller A.N."/>
            <person name="Grigoriev I.V."/>
            <person name="Debuchy R."/>
            <person name="Gladieux P."/>
            <person name="Hiltunen Thoren M."/>
            <person name="Johannesson H."/>
        </authorList>
    </citation>
    <scope>NUCLEOTIDE SEQUENCE [LARGE SCALE GENOMIC DNA]</scope>
    <source>
        <strain evidence="2">CBS 284.82</strain>
    </source>
</reference>
<evidence type="ECO:0008006" key="3">
    <source>
        <dbReference type="Google" id="ProtNLM"/>
    </source>
</evidence>
<keyword evidence="2" id="KW-1185">Reference proteome</keyword>
<dbReference type="EMBL" id="MU854534">
    <property type="protein sequence ID" value="KAK4033380.1"/>
    <property type="molecule type" value="Genomic_DNA"/>
</dbReference>